<dbReference type="InterPro" id="IPR041921">
    <property type="entry name" value="NuoE_N"/>
</dbReference>
<name>A0ABM7XAD5_9BACT</name>
<protein>
    <submittedName>
        <fullName evidence="7">Hydrogenase HoxE</fullName>
    </submittedName>
</protein>
<dbReference type="CDD" id="cd03064">
    <property type="entry name" value="TRX_Fd_NuoE"/>
    <property type="match status" value="1"/>
</dbReference>
<dbReference type="NCBIfam" id="NF005747">
    <property type="entry name" value="PRK07571.1"/>
    <property type="match status" value="1"/>
</dbReference>
<dbReference type="PANTHER" id="PTHR43342:SF2">
    <property type="entry name" value="POTENTIAL NAD-REDUCING HYDROGENASE SUBUNIT"/>
    <property type="match status" value="1"/>
</dbReference>
<keyword evidence="8" id="KW-1185">Reference proteome</keyword>
<evidence type="ECO:0000256" key="3">
    <source>
        <dbReference type="ARBA" id="ARBA00022723"/>
    </source>
</evidence>
<proteinExistence type="inferred from homology"/>
<evidence type="ECO:0000313" key="8">
    <source>
        <dbReference type="Proteomes" id="UP001162734"/>
    </source>
</evidence>
<dbReference type="InterPro" id="IPR036249">
    <property type="entry name" value="Thioredoxin-like_sf"/>
</dbReference>
<dbReference type="PANTHER" id="PTHR43342">
    <property type="entry name" value="NADH-QUINONE OXIDOREDUCTASE, E SUBUNIT"/>
    <property type="match status" value="1"/>
</dbReference>
<evidence type="ECO:0000256" key="5">
    <source>
        <dbReference type="ARBA" id="ARBA00023014"/>
    </source>
</evidence>
<dbReference type="Gene3D" id="3.40.30.10">
    <property type="entry name" value="Glutaredoxin"/>
    <property type="match status" value="1"/>
</dbReference>
<organism evidence="7 8">
    <name type="scientific">Anaeromyxobacter paludicola</name>
    <dbReference type="NCBI Taxonomy" id="2918171"/>
    <lineage>
        <taxon>Bacteria</taxon>
        <taxon>Pseudomonadati</taxon>
        <taxon>Myxococcota</taxon>
        <taxon>Myxococcia</taxon>
        <taxon>Myxococcales</taxon>
        <taxon>Cystobacterineae</taxon>
        <taxon>Anaeromyxobacteraceae</taxon>
        <taxon>Anaeromyxobacter</taxon>
    </lineage>
</organism>
<keyword evidence="3" id="KW-0479">Metal-binding</keyword>
<dbReference type="InterPro" id="IPR002023">
    <property type="entry name" value="NuoE-like"/>
</dbReference>
<dbReference type="PIRSF" id="PIRSF000216">
    <property type="entry name" value="NADH_DH_24kDa"/>
    <property type="match status" value="1"/>
</dbReference>
<evidence type="ECO:0000256" key="2">
    <source>
        <dbReference type="ARBA" id="ARBA00022714"/>
    </source>
</evidence>
<comment type="cofactor">
    <cofactor evidence="6">
        <name>[2Fe-2S] cluster</name>
        <dbReference type="ChEBI" id="CHEBI:190135"/>
    </cofactor>
</comment>
<sequence length="163" mass="17512">MMPVASPPHPSGDKRFKMLDAAMKRHRFQPDALLEILHQAQELFGFLADDVLLYVARCLKLPPSRVYGVATFYNFFSLEPKGEHTCTVCTGTACYVKGAGGILAAVEREAGVKAGDTTADGKLSVVEARCVGACGIAPAVVFDGEVAGGQTAVTVLERVRRWR</sequence>
<dbReference type="Proteomes" id="UP001162734">
    <property type="component" value="Chromosome"/>
</dbReference>
<evidence type="ECO:0000256" key="1">
    <source>
        <dbReference type="ARBA" id="ARBA00010643"/>
    </source>
</evidence>
<dbReference type="SUPFAM" id="SSF52833">
    <property type="entry name" value="Thioredoxin-like"/>
    <property type="match status" value="1"/>
</dbReference>
<accession>A0ABM7XAD5</accession>
<keyword evidence="2" id="KW-0001">2Fe-2S</keyword>
<evidence type="ECO:0000313" key="7">
    <source>
        <dbReference type="EMBL" id="BDG08810.1"/>
    </source>
</evidence>
<dbReference type="InterPro" id="IPR028431">
    <property type="entry name" value="NADP_DH_HndA-like"/>
</dbReference>
<dbReference type="RefSeq" id="WP_248346057.1">
    <property type="nucleotide sequence ID" value="NZ_AP025592.1"/>
</dbReference>
<evidence type="ECO:0000256" key="4">
    <source>
        <dbReference type="ARBA" id="ARBA00023004"/>
    </source>
</evidence>
<dbReference type="EMBL" id="AP025592">
    <property type="protein sequence ID" value="BDG08810.1"/>
    <property type="molecule type" value="Genomic_DNA"/>
</dbReference>
<comment type="similarity">
    <text evidence="1">Belongs to the complex I 24 kDa subunit family.</text>
</comment>
<evidence type="ECO:0000256" key="6">
    <source>
        <dbReference type="ARBA" id="ARBA00034078"/>
    </source>
</evidence>
<keyword evidence="4" id="KW-0408">Iron</keyword>
<keyword evidence="5" id="KW-0411">Iron-sulfur</keyword>
<dbReference type="Gene3D" id="1.10.10.1590">
    <property type="entry name" value="NADH-quinone oxidoreductase subunit E"/>
    <property type="match status" value="1"/>
</dbReference>
<dbReference type="InterPro" id="IPR042128">
    <property type="entry name" value="NuoE_dom"/>
</dbReference>
<gene>
    <name evidence="7" type="ORF">AMPC_19230</name>
</gene>
<dbReference type="Pfam" id="PF01257">
    <property type="entry name" value="2Fe-2S_thioredx"/>
    <property type="match status" value="1"/>
</dbReference>
<reference evidence="8" key="1">
    <citation type="journal article" date="2022" name="Int. J. Syst. Evol. Microbiol.">
        <title>Anaeromyxobacter oryzae sp. nov., Anaeromyxobacter diazotrophicus sp. nov. and Anaeromyxobacter paludicola sp. nov., isolated from paddy soils.</title>
        <authorList>
            <person name="Itoh H."/>
            <person name="Xu Z."/>
            <person name="Mise K."/>
            <person name="Masuda Y."/>
            <person name="Ushijima N."/>
            <person name="Hayakawa C."/>
            <person name="Shiratori Y."/>
            <person name="Senoo K."/>
        </authorList>
    </citation>
    <scope>NUCLEOTIDE SEQUENCE [LARGE SCALE GENOMIC DNA]</scope>
    <source>
        <strain evidence="8">Red630</strain>
    </source>
</reference>